<evidence type="ECO:0000313" key="3">
    <source>
        <dbReference type="Proteomes" id="UP001157134"/>
    </source>
</evidence>
<reference evidence="2 3" key="1">
    <citation type="submission" date="2023-03" db="EMBL/GenBank/DDBJ databases">
        <title>Thalassotalea loyana LMG 22536T draft genome sequence.</title>
        <authorList>
            <person name="Sawabe T."/>
        </authorList>
    </citation>
    <scope>NUCLEOTIDE SEQUENCE [LARGE SCALE GENOMIC DNA]</scope>
    <source>
        <strain evidence="2 3">LMG 22536</strain>
    </source>
</reference>
<name>A0ABQ6HCK4_9GAMM</name>
<feature type="domain" description="Transglutaminase-like" evidence="1">
    <location>
        <begin position="33"/>
        <end position="137"/>
    </location>
</feature>
<evidence type="ECO:0000313" key="2">
    <source>
        <dbReference type="EMBL" id="GLX85828.1"/>
    </source>
</evidence>
<dbReference type="InterPro" id="IPR002931">
    <property type="entry name" value="Transglutaminase-like"/>
</dbReference>
<dbReference type="PANTHER" id="PTHR33490">
    <property type="entry name" value="BLR5614 PROTEIN-RELATED"/>
    <property type="match status" value="1"/>
</dbReference>
<protein>
    <recommendedName>
        <fullName evidence="1">Transglutaminase-like domain-containing protein</fullName>
    </recommendedName>
</protein>
<organism evidence="2 3">
    <name type="scientific">Thalassotalea loyana</name>
    <dbReference type="NCBI Taxonomy" id="280483"/>
    <lineage>
        <taxon>Bacteria</taxon>
        <taxon>Pseudomonadati</taxon>
        <taxon>Pseudomonadota</taxon>
        <taxon>Gammaproteobacteria</taxon>
        <taxon>Alteromonadales</taxon>
        <taxon>Colwelliaceae</taxon>
        <taxon>Thalassotalea</taxon>
    </lineage>
</organism>
<evidence type="ECO:0000259" key="1">
    <source>
        <dbReference type="Pfam" id="PF01841"/>
    </source>
</evidence>
<accession>A0ABQ6HCK4</accession>
<dbReference type="InterPro" id="IPR038765">
    <property type="entry name" value="Papain-like_cys_pep_sf"/>
</dbReference>
<comment type="caution">
    <text evidence="2">The sequence shown here is derived from an EMBL/GenBank/DDBJ whole genome shotgun (WGS) entry which is preliminary data.</text>
</comment>
<dbReference type="Gene3D" id="3.10.620.30">
    <property type="match status" value="1"/>
</dbReference>
<dbReference type="Pfam" id="PF01841">
    <property type="entry name" value="Transglut_core"/>
    <property type="match status" value="1"/>
</dbReference>
<proteinExistence type="predicted"/>
<dbReference type="Proteomes" id="UP001157134">
    <property type="component" value="Unassembled WGS sequence"/>
</dbReference>
<sequence>MEQYLEATPFFNYNDPQVAAYFDTLPVYSNVADIENAITIYYAVRDGFRYDTSAAFDGEPTLKASFCFENQQGYCLPKSALMIALCRKIGIPARIGLADVKNHLANPKLLEILRTDVFSMHGYVDLFIQGKWVKATPAFDQALCERNNINPLEFDGINDSIFHEFTDGGDKHMEYLVDHGTFADMPVSFIQENVLKHYPHLAQYFKRSA</sequence>
<dbReference type="PANTHER" id="PTHR33490:SF3">
    <property type="entry name" value="CONSERVED INTEGRAL MEMBRANE PROTEIN"/>
    <property type="match status" value="1"/>
</dbReference>
<dbReference type="RefSeq" id="WP_284298304.1">
    <property type="nucleotide sequence ID" value="NZ_BSSV01000004.1"/>
</dbReference>
<dbReference type="EMBL" id="BSSV01000004">
    <property type="protein sequence ID" value="GLX85828.1"/>
    <property type="molecule type" value="Genomic_DNA"/>
</dbReference>
<gene>
    <name evidence="2" type="ORF">tloyanaT_20800</name>
</gene>
<dbReference type="SUPFAM" id="SSF54001">
    <property type="entry name" value="Cysteine proteinases"/>
    <property type="match status" value="1"/>
</dbReference>
<keyword evidence="3" id="KW-1185">Reference proteome</keyword>